<dbReference type="GO" id="GO:0005524">
    <property type="term" value="F:ATP binding"/>
    <property type="evidence" value="ECO:0007669"/>
    <property type="project" value="InterPro"/>
</dbReference>
<dbReference type="SUPFAM" id="SSF53784">
    <property type="entry name" value="Phosphofructokinase"/>
    <property type="match status" value="1"/>
</dbReference>
<dbReference type="GO" id="GO:0047334">
    <property type="term" value="F:diphosphate-fructose-6-phosphate 1-phosphotransferase activity"/>
    <property type="evidence" value="ECO:0007669"/>
    <property type="project" value="InterPro"/>
</dbReference>
<feature type="compositionally biased region" description="Polar residues" evidence="14">
    <location>
        <begin position="1260"/>
        <end position="1273"/>
    </location>
</feature>
<organism evidence="19 20">
    <name type="scientific">Perilla frutescens var. hirtella</name>
    <name type="common">Perilla citriodora</name>
    <name type="synonym">Perilla setoyensis</name>
    <dbReference type="NCBI Taxonomy" id="608512"/>
    <lineage>
        <taxon>Eukaryota</taxon>
        <taxon>Viridiplantae</taxon>
        <taxon>Streptophyta</taxon>
        <taxon>Embryophyta</taxon>
        <taxon>Tracheophyta</taxon>
        <taxon>Spermatophyta</taxon>
        <taxon>Magnoliopsida</taxon>
        <taxon>eudicotyledons</taxon>
        <taxon>Gunneridae</taxon>
        <taxon>Pentapetalae</taxon>
        <taxon>asterids</taxon>
        <taxon>lamiids</taxon>
        <taxon>Lamiales</taxon>
        <taxon>Lamiaceae</taxon>
        <taxon>Nepetoideae</taxon>
        <taxon>Elsholtzieae</taxon>
        <taxon>Perilla</taxon>
    </lineage>
</organism>
<dbReference type="GO" id="GO:0003677">
    <property type="term" value="F:DNA binding"/>
    <property type="evidence" value="ECO:0007669"/>
    <property type="project" value="UniProtKB-KW"/>
</dbReference>
<dbReference type="Pfam" id="PF00365">
    <property type="entry name" value="PFK"/>
    <property type="match status" value="1"/>
</dbReference>
<comment type="activity regulation">
    <text evidence="12">Allosterically activated by fructose 2,6-bisphosphate.</text>
</comment>
<evidence type="ECO:0000259" key="17">
    <source>
        <dbReference type="PROSITE" id="PS50217"/>
    </source>
</evidence>
<dbReference type="GO" id="GO:0009749">
    <property type="term" value="P:response to glucose"/>
    <property type="evidence" value="ECO:0007669"/>
    <property type="project" value="TreeGrafter"/>
</dbReference>
<dbReference type="Proteomes" id="UP001190926">
    <property type="component" value="Unassembled WGS sequence"/>
</dbReference>
<dbReference type="Gene3D" id="1.10.150.60">
    <property type="entry name" value="ARID DNA-binding domain"/>
    <property type="match status" value="1"/>
</dbReference>
<dbReference type="InterPro" id="IPR000023">
    <property type="entry name" value="Phosphofructokinase_dom"/>
</dbReference>
<comment type="caution">
    <text evidence="19">The sequence shown here is derived from an EMBL/GenBank/DDBJ whole genome shotgun (WGS) entry which is preliminary data.</text>
</comment>
<feature type="domain" description="SHSP" evidence="16">
    <location>
        <begin position="1655"/>
        <end position="1756"/>
    </location>
</feature>
<evidence type="ECO:0000313" key="20">
    <source>
        <dbReference type="Proteomes" id="UP001190926"/>
    </source>
</evidence>
<dbReference type="PROSITE" id="PS00036">
    <property type="entry name" value="BZIP_BASIC"/>
    <property type="match status" value="1"/>
</dbReference>
<evidence type="ECO:0000256" key="14">
    <source>
        <dbReference type="SAM" id="MobiDB-lite"/>
    </source>
</evidence>
<evidence type="ECO:0000256" key="10">
    <source>
        <dbReference type="ARBA" id="ARBA00023163"/>
    </source>
</evidence>
<feature type="compositionally biased region" description="Basic and acidic residues" evidence="14">
    <location>
        <begin position="1276"/>
        <end position="1308"/>
    </location>
</feature>
<feature type="region of interest" description="Disordered" evidence="14">
    <location>
        <begin position="1199"/>
        <end position="1224"/>
    </location>
</feature>
<feature type="compositionally biased region" description="Basic and acidic residues" evidence="14">
    <location>
        <begin position="1634"/>
        <end position="1649"/>
    </location>
</feature>
<keyword evidence="15" id="KW-0472">Membrane</keyword>
<dbReference type="FunFam" id="1.10.150.60:FF:000009">
    <property type="entry name" value="AT-rich interactive domain-containing protein 3"/>
    <property type="match status" value="1"/>
</dbReference>
<feature type="region of interest" description="Disordered" evidence="14">
    <location>
        <begin position="1256"/>
        <end position="1355"/>
    </location>
</feature>
<dbReference type="HAMAP" id="MF_01980">
    <property type="entry name" value="Phosphofructokinase_II_Long"/>
    <property type="match status" value="1"/>
</dbReference>
<evidence type="ECO:0000256" key="5">
    <source>
        <dbReference type="ARBA" id="ARBA00022777"/>
    </source>
</evidence>
<feature type="region of interest" description="Disordered" evidence="14">
    <location>
        <begin position="88"/>
        <end position="186"/>
    </location>
</feature>
<name>A0AAD4PD29_PERFH</name>
<dbReference type="CDD" id="cd00298">
    <property type="entry name" value="ACD_sHsps_p23-like"/>
    <property type="match status" value="1"/>
</dbReference>
<sequence>MVDRVVVGDELIIDWDNLLDNLPDAIDFDLGDLPPAEGLSTSPDSGCSFSIDDIEQYLLNDESYQPAEEKGGLADEFISDVLLDCFPGSESGPAKDSPLSRSDPDRIKDCSASPEPVDVVTDEEEREREKPQENAADIMLTTENCAADDDDDDDDDGADDDADANDPNAKKRKRQMRNRDAAVRSRERKKMYVRDLEMKSKYYEAECRRLGILLQCCLAENQALRFSMHNSKAFDASKSKQESAVLLLESLLLGSLLGFLGIIYLLILPSQLLSTLEASLLKNVDSTECKSVAAPRKARNENFMSLFHSYSYMMSKRCKASRSRMKLRLLSTQAYRGFCDAAISMGTTVRVEFGDATTAADPSGAHTISRSFPHTYGQPLAHFLRATAEVADAQIITDHPAVRVGVVFCGRQSPGGHNVIWGLFEALKVHNPKSVLLGFLGGSEGLFAQKTLEITDEVLATYKNQGGYDLLGRTKDQIRTTKQVDAALNTCKTLKLDALVIIGGVTSNTDAAQLAETFAERNCPTKVVGIPVTLNGDLKNQFVETNVGFDTICKVNSQLISNMCTDALSAEKYYYFIRLMGRKASHVALECTLQSHPNMVILAEEVDASKLTLFDITKQICDAVQARAEQDKYHGVVLLPEGLIESIPEVYALLQEIHGLLRQGVSADDISGQISPWASALFEFLPPFIRKQLLLHPESDDSAQLSQIETEKLFAHLVEAEMNKRTKEGTYRGKKFNAICHFFGYQARGSLPSKFDCDYAYVLGHIGYHIIVAGLNGYIATVTNLKNPVNKWRCGASPITAMMTVRRHGKNHGGSTLGQPALHPAIVDLKGKAYELLRENRSKFLLDDVYRNPGPLQFDGPGADARPISLCVEDQDYMGRLKKLQEYLDQVRSFVKPGCSQDVVKAALSAMAAVTDILSLMECNVGLEGSGALGVALTQLCNHHVNQMADIGSCPKPLNFSSKVQLSRIKILARKKLNPRFDCTDISTSSSSGRSRRVLFFQAINTKMSKSDVEMEDAEKLHDDSGNNIQESECKVIDAKVEREEEVPCAAASLGDVNGRDDGGENLNKCRDEDKDKANVKTEVIDQTNPVNEAIEPMEGSDCGLIITKSENKELINTETETEAQHAATSAVEKQIDVKNEVVEREASNSGVKENEPTKNDVVDGNRGEDVINTETETEAQRAAASAVEKQIDVKNEVVEREASNSGVKENEPAKNDLVDGNQGENVINTETETEAQCASASAVEIQIGVKNEVVEREATNSVVKENEPTNNDAVDGYHGEDVEKRPNEDALEKKPKEIVKDTDDTEHVAGQTMVESADARDVPAENRKLPADFSADKDPQVQDAELDDVRPGDNEKMEDAVHFDQDKMVSDKEEGANTVVVSHETDGNDKTSETVAKPEAEESSLANQHEAATPNSLVRCSFAKAADNSGETTMTVFTPAILPLMEEDDDGTPEDQAAFMKELEHFYRERTIDFKPPKFYGQPLNCLKLWRAVIRLGGYDRVTGSKLWRQVGESFHPPKTCTTVSWTFRIFYEKSLLEYERHKTQSGELQLPIPMLPEVSGVDGEGNGHQGSGSGSGSGRARRDAAARAMQGWHAQRLGAGEGGEPIIKDKNFSNTAKNEKNLKSIGSLKQKRPNEVEHSSKAARTDTSKQLVTSVVDVGPPADWVKINVRQTKECFEVYALVPGLLREEVRVQSDPAGRLVITGQPEQVDNPWGITPFKKVVSLPARIDPVQTSAVVSLHGRLFVRVPFEQPNI</sequence>
<dbReference type="FunFam" id="2.60.40.790:FF:000014">
    <property type="entry name" value="AT-rich interactive domain-containing protein 3"/>
    <property type="match status" value="1"/>
</dbReference>
<reference evidence="19 20" key="1">
    <citation type="journal article" date="2021" name="Nat. Commun.">
        <title>Incipient diploidization of the medicinal plant Perilla within 10,000 years.</title>
        <authorList>
            <person name="Zhang Y."/>
            <person name="Shen Q."/>
            <person name="Leng L."/>
            <person name="Zhang D."/>
            <person name="Chen S."/>
            <person name="Shi Y."/>
            <person name="Ning Z."/>
            <person name="Chen S."/>
        </authorList>
    </citation>
    <scope>NUCLEOTIDE SEQUENCE [LARGE SCALE GENOMIC DNA]</scope>
    <source>
        <strain evidence="20">cv. PC099</strain>
    </source>
</reference>
<dbReference type="PROSITE" id="PS50217">
    <property type="entry name" value="BZIP"/>
    <property type="match status" value="1"/>
</dbReference>
<keyword evidence="9 12" id="KW-0324">Glycolysis</keyword>
<dbReference type="FunFam" id="1.10.10.480:FF:000001">
    <property type="entry name" value="Pyrophosphate--fructose 6-phosphate 1-phosphotransferase subunit alpha"/>
    <property type="match status" value="1"/>
</dbReference>
<dbReference type="GO" id="GO:0046872">
    <property type="term" value="F:metal ion binding"/>
    <property type="evidence" value="ECO:0007669"/>
    <property type="project" value="UniProtKB-KW"/>
</dbReference>
<dbReference type="GO" id="GO:0003872">
    <property type="term" value="F:6-phosphofructokinase activity"/>
    <property type="evidence" value="ECO:0007669"/>
    <property type="project" value="UniProtKB-UniRule"/>
</dbReference>
<feature type="region of interest" description="Disordered" evidence="14">
    <location>
        <begin position="1144"/>
        <end position="1168"/>
    </location>
</feature>
<dbReference type="NCBIfam" id="NF005482">
    <property type="entry name" value="PRK07085.1"/>
    <property type="match status" value="1"/>
</dbReference>
<dbReference type="EMBL" id="SDAM02000044">
    <property type="protein sequence ID" value="KAH6834700.1"/>
    <property type="molecule type" value="Genomic_DNA"/>
</dbReference>
<keyword evidence="8" id="KW-0238">DNA-binding</keyword>
<evidence type="ECO:0000256" key="13">
    <source>
        <dbReference type="PROSITE-ProRule" id="PRU00285"/>
    </source>
</evidence>
<dbReference type="InterPro" id="IPR035966">
    <property type="entry name" value="PKF_sf"/>
</dbReference>
<keyword evidence="15" id="KW-0812">Transmembrane</keyword>
<evidence type="ECO:0000313" key="19">
    <source>
        <dbReference type="EMBL" id="KAH6834700.1"/>
    </source>
</evidence>
<dbReference type="SMART" id="SM00501">
    <property type="entry name" value="BRIGHT"/>
    <property type="match status" value="1"/>
</dbReference>
<feature type="transmembrane region" description="Helical" evidence="15">
    <location>
        <begin position="244"/>
        <end position="267"/>
    </location>
</feature>
<comment type="subcellular location">
    <subcellularLocation>
        <location evidence="12">Cytoplasm</location>
    </subcellularLocation>
</comment>
<dbReference type="Pfam" id="PF01388">
    <property type="entry name" value="ARID"/>
    <property type="match status" value="1"/>
</dbReference>
<feature type="region of interest" description="Disordered" evidence="14">
    <location>
        <begin position="1559"/>
        <end position="1649"/>
    </location>
</feature>
<evidence type="ECO:0000256" key="6">
    <source>
        <dbReference type="ARBA" id="ARBA00022842"/>
    </source>
</evidence>
<keyword evidence="4 12" id="KW-0479">Metal-binding</keyword>
<keyword evidence="1 12" id="KW-0963">Cytoplasm</keyword>
<comment type="function">
    <text evidence="12">Regulatory subunit of pyrophosphate--fructose 6-phosphate 1-phosphotransferase.</text>
</comment>
<dbReference type="InterPro" id="IPR001606">
    <property type="entry name" value="ARID_dom"/>
</dbReference>
<dbReference type="InterPro" id="IPR011183">
    <property type="entry name" value="PfpB_PPi_PFK"/>
</dbReference>
<evidence type="ECO:0000259" key="18">
    <source>
        <dbReference type="PROSITE" id="PS51011"/>
    </source>
</evidence>
<comment type="subunit">
    <text evidence="12">Tetramer of two alpha (regulatory) and two beta (catalytic) chains.</text>
</comment>
<dbReference type="SMART" id="SM01014">
    <property type="entry name" value="ARID"/>
    <property type="match status" value="1"/>
</dbReference>
<evidence type="ECO:0000256" key="3">
    <source>
        <dbReference type="ARBA" id="ARBA00022679"/>
    </source>
</evidence>
<dbReference type="PROSITE" id="PS51011">
    <property type="entry name" value="ARID"/>
    <property type="match status" value="1"/>
</dbReference>
<dbReference type="Gene3D" id="3.40.50.450">
    <property type="match status" value="1"/>
</dbReference>
<feature type="compositionally biased region" description="Basic and acidic residues" evidence="14">
    <location>
        <begin position="1318"/>
        <end position="1341"/>
    </location>
</feature>
<evidence type="ECO:0000256" key="15">
    <source>
        <dbReference type="SAM" id="Phobius"/>
    </source>
</evidence>
<dbReference type="CDD" id="cd14704">
    <property type="entry name" value="bZIP_HY5-like"/>
    <property type="match status" value="1"/>
</dbReference>
<dbReference type="SMART" id="SM00338">
    <property type="entry name" value="BRLZ"/>
    <property type="match status" value="1"/>
</dbReference>
<feature type="compositionally biased region" description="Basic and acidic residues" evidence="14">
    <location>
        <begin position="1608"/>
        <end position="1624"/>
    </location>
</feature>
<keyword evidence="5 12" id="KW-0418">Kinase</keyword>
<keyword evidence="6 12" id="KW-0460">Magnesium</keyword>
<evidence type="ECO:0000256" key="7">
    <source>
        <dbReference type="ARBA" id="ARBA00023015"/>
    </source>
</evidence>
<evidence type="ECO:0000256" key="12">
    <source>
        <dbReference type="HAMAP-Rule" id="MF_03185"/>
    </source>
</evidence>
<dbReference type="Gene3D" id="3.40.50.460">
    <property type="entry name" value="Phosphofructokinase domain"/>
    <property type="match status" value="1"/>
</dbReference>
<evidence type="ECO:0000256" key="4">
    <source>
        <dbReference type="ARBA" id="ARBA00022723"/>
    </source>
</evidence>
<feature type="compositionally biased region" description="Basic and acidic residues" evidence="14">
    <location>
        <begin position="177"/>
        <end position="186"/>
    </location>
</feature>
<protein>
    <recommendedName>
        <fullName evidence="12">Pyrophosphate--fructose 6-phosphate 1-phosphotransferase subunit alpha</fullName>
        <shortName evidence="12">PFP</shortName>
    </recommendedName>
    <alternativeName>
        <fullName evidence="12">6-phosphofructokinase, pyrophosphate dependent</fullName>
    </alternativeName>
    <alternativeName>
        <fullName evidence="12">PPi-PFK</fullName>
    </alternativeName>
    <alternativeName>
        <fullName evidence="12">Pyrophosphate-dependent 6-phosphofructose-1-kinase</fullName>
    </alternativeName>
</protein>
<keyword evidence="11" id="KW-0539">Nucleus</keyword>
<feature type="region of interest" description="Disordered" evidence="14">
    <location>
        <begin position="1372"/>
        <end position="1414"/>
    </location>
</feature>
<feature type="compositionally biased region" description="Gly residues" evidence="14">
    <location>
        <begin position="1564"/>
        <end position="1579"/>
    </location>
</feature>
<evidence type="ECO:0000256" key="11">
    <source>
        <dbReference type="ARBA" id="ARBA00023242"/>
    </source>
</evidence>
<comment type="similarity">
    <text evidence="13">Belongs to the small heat shock protein (HSP20) family.</text>
</comment>
<dbReference type="GO" id="GO:0003700">
    <property type="term" value="F:DNA-binding transcription factor activity"/>
    <property type="evidence" value="ECO:0007669"/>
    <property type="project" value="InterPro"/>
</dbReference>
<dbReference type="NCBIfam" id="TIGR02477">
    <property type="entry name" value="PFKA_PPi"/>
    <property type="match status" value="1"/>
</dbReference>
<dbReference type="SUPFAM" id="SSF46774">
    <property type="entry name" value="ARID-like"/>
    <property type="match status" value="1"/>
</dbReference>
<comment type="pathway">
    <text evidence="12">Carbohydrate degradation; glycolysis; D-glyceraldehyde 3-phosphate and glycerone phosphate from D-glucose: step 3/4.</text>
</comment>
<dbReference type="PROSITE" id="PS01031">
    <property type="entry name" value="SHSP"/>
    <property type="match status" value="1"/>
</dbReference>
<dbReference type="InterPro" id="IPR046347">
    <property type="entry name" value="bZIP_sf"/>
</dbReference>
<gene>
    <name evidence="12" type="primary">PFP-ALPHA</name>
    <name evidence="19" type="ORF">C2S53_003937</name>
</gene>
<dbReference type="Pfam" id="PF07716">
    <property type="entry name" value="bZIP_2"/>
    <property type="match status" value="1"/>
</dbReference>
<evidence type="ECO:0000256" key="9">
    <source>
        <dbReference type="ARBA" id="ARBA00023152"/>
    </source>
</evidence>
<dbReference type="Gene3D" id="1.10.10.480">
    <property type="entry name" value="Phosphofructokinase, domain 3"/>
    <property type="match status" value="1"/>
</dbReference>
<keyword evidence="15" id="KW-1133">Transmembrane helix</keyword>
<feature type="compositionally biased region" description="Basic and acidic residues" evidence="14">
    <location>
        <begin position="1384"/>
        <end position="1401"/>
    </location>
</feature>
<dbReference type="InterPro" id="IPR004827">
    <property type="entry name" value="bZIP"/>
</dbReference>
<keyword evidence="3 12" id="KW-0808">Transferase</keyword>
<dbReference type="SUPFAM" id="SSF57959">
    <property type="entry name" value="Leucine zipper domain"/>
    <property type="match status" value="1"/>
</dbReference>
<comment type="caution">
    <text evidence="12">Lacks conserved residue(s) required for the propagation of feature annotation.</text>
</comment>
<comment type="similarity">
    <text evidence="12">Belongs to the phosphofructokinase type A (PFKA) family. PPi-dependent PFK group II subfamily. Clade 'Long' sub-subfamily.</text>
</comment>
<dbReference type="InterPro" id="IPR036431">
    <property type="entry name" value="ARID_dom_sf"/>
</dbReference>
<dbReference type="GO" id="GO:0005829">
    <property type="term" value="C:cytosol"/>
    <property type="evidence" value="ECO:0007669"/>
    <property type="project" value="TreeGrafter"/>
</dbReference>
<dbReference type="SUPFAM" id="SSF49764">
    <property type="entry name" value="HSP20-like chaperones"/>
    <property type="match status" value="1"/>
</dbReference>
<proteinExistence type="inferred from homology"/>
<feature type="domain" description="BZIP" evidence="17">
    <location>
        <begin position="168"/>
        <end position="210"/>
    </location>
</feature>
<keyword evidence="20" id="KW-1185">Reference proteome</keyword>
<evidence type="ECO:0000259" key="16">
    <source>
        <dbReference type="PROSITE" id="PS01031"/>
    </source>
</evidence>
<evidence type="ECO:0000256" key="8">
    <source>
        <dbReference type="ARBA" id="ARBA00023125"/>
    </source>
</evidence>
<keyword evidence="10" id="KW-0804">Transcription</keyword>
<keyword evidence="7" id="KW-0805">Transcription regulation</keyword>
<dbReference type="InterPro" id="IPR002068">
    <property type="entry name" value="A-crystallin/Hsp20_dom"/>
</dbReference>
<accession>A0AAD4PD29</accession>
<dbReference type="Gene3D" id="1.20.5.170">
    <property type="match status" value="1"/>
</dbReference>
<feature type="compositionally biased region" description="Basic and acidic residues" evidence="14">
    <location>
        <begin position="1199"/>
        <end position="1218"/>
    </location>
</feature>
<feature type="compositionally biased region" description="Acidic residues" evidence="14">
    <location>
        <begin position="146"/>
        <end position="164"/>
    </location>
</feature>
<dbReference type="CDD" id="cd16100">
    <property type="entry name" value="ARID"/>
    <property type="match status" value="1"/>
</dbReference>
<feature type="domain" description="ARID" evidence="18">
    <location>
        <begin position="1454"/>
        <end position="1545"/>
    </location>
</feature>
<dbReference type="PANTHER" id="PTHR43650">
    <property type="entry name" value="PYROPHOSPHATE--FRUCTOSE 6-PHOSPHATE 1-PHOSPHOTRANSFERASE"/>
    <property type="match status" value="1"/>
</dbReference>
<dbReference type="PANTHER" id="PTHR43650:SF17">
    <property type="entry name" value="PYROPHOSPHATE--FRUCTOSE 6-PHOSPHATE 1-PHOSPHOTRANSFERASE SUBUNIT ALPHA 1"/>
    <property type="match status" value="1"/>
</dbReference>
<dbReference type="Gene3D" id="2.60.40.790">
    <property type="match status" value="1"/>
</dbReference>
<evidence type="ECO:0000256" key="1">
    <source>
        <dbReference type="ARBA" id="ARBA00022490"/>
    </source>
</evidence>
<dbReference type="InterPro" id="IPR008978">
    <property type="entry name" value="HSP20-like_chaperone"/>
</dbReference>
<dbReference type="GO" id="GO:0015979">
    <property type="term" value="P:photosynthesis"/>
    <property type="evidence" value="ECO:0007669"/>
    <property type="project" value="TreeGrafter"/>
</dbReference>
<evidence type="ECO:0000256" key="2">
    <source>
        <dbReference type="ARBA" id="ARBA00022533"/>
    </source>
</evidence>
<keyword evidence="2 12" id="KW-0021">Allosteric enzyme</keyword>